<reference evidence="2" key="1">
    <citation type="submission" date="2022-11" db="UniProtKB">
        <authorList>
            <consortium name="WormBaseParasite"/>
        </authorList>
    </citation>
    <scope>IDENTIFICATION</scope>
</reference>
<name>A0AC34GSR8_9BILA</name>
<proteinExistence type="predicted"/>
<organism evidence="1 2">
    <name type="scientific">Panagrolaimus sp. ES5</name>
    <dbReference type="NCBI Taxonomy" id="591445"/>
    <lineage>
        <taxon>Eukaryota</taxon>
        <taxon>Metazoa</taxon>
        <taxon>Ecdysozoa</taxon>
        <taxon>Nematoda</taxon>
        <taxon>Chromadorea</taxon>
        <taxon>Rhabditida</taxon>
        <taxon>Tylenchina</taxon>
        <taxon>Panagrolaimomorpha</taxon>
        <taxon>Panagrolaimoidea</taxon>
        <taxon>Panagrolaimidae</taxon>
        <taxon>Panagrolaimus</taxon>
    </lineage>
</organism>
<evidence type="ECO:0000313" key="2">
    <source>
        <dbReference type="WBParaSite" id="ES5_v2.g7602.t1"/>
    </source>
</evidence>
<dbReference type="WBParaSite" id="ES5_v2.g7602.t1">
    <property type="protein sequence ID" value="ES5_v2.g7602.t1"/>
    <property type="gene ID" value="ES5_v2.g7602"/>
</dbReference>
<protein>
    <submittedName>
        <fullName evidence="2">TRAF-type domain-containing protein</fullName>
    </submittedName>
</protein>
<dbReference type="Proteomes" id="UP000887579">
    <property type="component" value="Unplaced"/>
</dbReference>
<evidence type="ECO:0000313" key="1">
    <source>
        <dbReference type="Proteomes" id="UP000887579"/>
    </source>
</evidence>
<sequence>MWEYEPCDDDRGYGISIDEIKDAHQEHAHCAFCFNLNCIEQDICKIVPCNYCRIKLHSCKVEDHQSICIKASSPCINANFGCPEILRNELRGIHLSKCPASAVVCNLQWNREIIGKLAKRRMKQVSRGFKTQMLEGELRENDEDELDVFAALDDQREIMESYRTFRPSRVRQRTACTPANPVLPLRFYDKMPNFPEEDSSDEEKFKEEQERMKKKQPFADCYICKLEPGMQHLHVLGNMYAKKDATGGQEAAMPDLDSNLKLVVPKFYQKRNLFVKLSEARMSDFHRKAFQYRWTREMHTFTCTAVMRRDEISNHWKYHTDVLQLIDGGIIKRCPSAPNGCDFYVRQLIPKNGGRIRFDEATRQFVYHPESDIPSLHHTSDPTELGLLKSPHILRLLLPFLDTASVRAMSSLNSTFFYLVRSLIHSRTLVSIKWIRKGKQKWEFEAFERCFSNIPSVATLIPNVESNSAMAQHIGICSFCERVDHSKNPEALKFMGDVYKDFLGDEKKKAAEQRKSEER</sequence>
<accession>A0AC34GSR8</accession>